<evidence type="ECO:0000259" key="1">
    <source>
        <dbReference type="Pfam" id="PF13472"/>
    </source>
</evidence>
<proteinExistence type="predicted"/>
<gene>
    <name evidence="2" type="ORF">METZ01_LOCUS39634</name>
</gene>
<protein>
    <recommendedName>
        <fullName evidence="1">SGNH hydrolase-type esterase domain-containing protein</fullName>
    </recommendedName>
</protein>
<dbReference type="Gene3D" id="3.40.50.1110">
    <property type="entry name" value="SGNH hydrolase"/>
    <property type="match status" value="1"/>
</dbReference>
<dbReference type="PANTHER" id="PTHR30383:SF5">
    <property type="entry name" value="SGNH HYDROLASE-TYPE ESTERASE DOMAIN-CONTAINING PROTEIN"/>
    <property type="match status" value="1"/>
</dbReference>
<dbReference type="Pfam" id="PF13472">
    <property type="entry name" value="Lipase_GDSL_2"/>
    <property type="match status" value="1"/>
</dbReference>
<dbReference type="GO" id="GO:0004622">
    <property type="term" value="F:phosphatidylcholine lysophospholipase activity"/>
    <property type="evidence" value="ECO:0007669"/>
    <property type="project" value="TreeGrafter"/>
</dbReference>
<sequence length="237" mass="26913">MKRLEFRRFSLRDRAHAVFALCSLGLIVPPLTEAQQSDPDPERFEQQISRFEAWDTKNSHPTKATLFVGSSSIVMWNSAERFPSVPLINRGFGGSHVSDVNHYVEETVLKYLPATIIFYAGDNDLGAGKSVTQIFEDYREFVETVSEELPESEIVFVAVKPSIRRWSLWPQMKELNEQVQSFSGLHSNLHYADIATPMLDEDGKPMPELFVQDGLHMTSAGYDIWTDVLGKLLHSIH</sequence>
<dbReference type="PANTHER" id="PTHR30383">
    <property type="entry name" value="THIOESTERASE 1/PROTEASE 1/LYSOPHOSPHOLIPASE L1"/>
    <property type="match status" value="1"/>
</dbReference>
<accession>A0A381R5H2</accession>
<dbReference type="AlphaFoldDB" id="A0A381R5H2"/>
<dbReference type="InterPro" id="IPR036514">
    <property type="entry name" value="SGNH_hydro_sf"/>
</dbReference>
<name>A0A381R5H2_9ZZZZ</name>
<reference evidence="2" key="1">
    <citation type="submission" date="2018-05" db="EMBL/GenBank/DDBJ databases">
        <authorList>
            <person name="Lanie J.A."/>
            <person name="Ng W.-L."/>
            <person name="Kazmierczak K.M."/>
            <person name="Andrzejewski T.M."/>
            <person name="Davidsen T.M."/>
            <person name="Wayne K.J."/>
            <person name="Tettelin H."/>
            <person name="Glass J.I."/>
            <person name="Rusch D."/>
            <person name="Podicherti R."/>
            <person name="Tsui H.-C.T."/>
            <person name="Winkler M.E."/>
        </authorList>
    </citation>
    <scope>NUCLEOTIDE SEQUENCE</scope>
</reference>
<dbReference type="InterPro" id="IPR013830">
    <property type="entry name" value="SGNH_hydro"/>
</dbReference>
<dbReference type="InterPro" id="IPR051532">
    <property type="entry name" value="Ester_Hydrolysis_Enzymes"/>
</dbReference>
<feature type="domain" description="SGNH hydrolase-type esterase" evidence="1">
    <location>
        <begin position="80"/>
        <end position="224"/>
    </location>
</feature>
<organism evidence="2">
    <name type="scientific">marine metagenome</name>
    <dbReference type="NCBI Taxonomy" id="408172"/>
    <lineage>
        <taxon>unclassified sequences</taxon>
        <taxon>metagenomes</taxon>
        <taxon>ecological metagenomes</taxon>
    </lineage>
</organism>
<evidence type="ECO:0000313" key="2">
    <source>
        <dbReference type="EMBL" id="SUZ86780.1"/>
    </source>
</evidence>
<dbReference type="CDD" id="cd04502">
    <property type="entry name" value="SGNH_hydrolase_like_7"/>
    <property type="match status" value="1"/>
</dbReference>
<dbReference type="EMBL" id="UINC01001699">
    <property type="protein sequence ID" value="SUZ86780.1"/>
    <property type="molecule type" value="Genomic_DNA"/>
</dbReference>
<dbReference type="SUPFAM" id="SSF52266">
    <property type="entry name" value="SGNH hydrolase"/>
    <property type="match status" value="1"/>
</dbReference>